<dbReference type="EMBL" id="CM044701">
    <property type="protein sequence ID" value="KAI5680119.1"/>
    <property type="molecule type" value="Genomic_DNA"/>
</dbReference>
<evidence type="ECO:0000313" key="1">
    <source>
        <dbReference type="EMBL" id="KAI5680119.1"/>
    </source>
</evidence>
<protein>
    <submittedName>
        <fullName evidence="1">Uncharacterized protein</fullName>
    </submittedName>
</protein>
<evidence type="ECO:0000313" key="2">
    <source>
        <dbReference type="Proteomes" id="UP001060085"/>
    </source>
</evidence>
<organism evidence="1 2">
    <name type="scientific">Catharanthus roseus</name>
    <name type="common">Madagascar periwinkle</name>
    <name type="synonym">Vinca rosea</name>
    <dbReference type="NCBI Taxonomy" id="4058"/>
    <lineage>
        <taxon>Eukaryota</taxon>
        <taxon>Viridiplantae</taxon>
        <taxon>Streptophyta</taxon>
        <taxon>Embryophyta</taxon>
        <taxon>Tracheophyta</taxon>
        <taxon>Spermatophyta</taxon>
        <taxon>Magnoliopsida</taxon>
        <taxon>eudicotyledons</taxon>
        <taxon>Gunneridae</taxon>
        <taxon>Pentapetalae</taxon>
        <taxon>asterids</taxon>
        <taxon>lamiids</taxon>
        <taxon>Gentianales</taxon>
        <taxon>Apocynaceae</taxon>
        <taxon>Rauvolfioideae</taxon>
        <taxon>Vinceae</taxon>
        <taxon>Catharanthinae</taxon>
        <taxon>Catharanthus</taxon>
    </lineage>
</organism>
<accession>A0ACC0C5B6</accession>
<sequence length="205" mass="23322">MEKVKLSCMMMKNTWGEYGKFMRFERDVDTNGFSWHQRNYKCSFCSKEFKSAQALGGHMNVHRRERAKMRVLLLPTPTSSSAGDDHDQYSANPNPNPNILLDSYSTSSSSSSAPADAVSNMGKSSLNKRTFTEEISNFQFMTKRKESSAIVWKKKDIVRVVDLNISFLRRDAKAKEDVDLELRLGQYSNSSSQDLPDLMINNVPN</sequence>
<reference evidence="2" key="1">
    <citation type="journal article" date="2023" name="Nat. Plants">
        <title>Single-cell RNA sequencing provides a high-resolution roadmap for understanding the multicellular compartmentation of specialized metabolism.</title>
        <authorList>
            <person name="Sun S."/>
            <person name="Shen X."/>
            <person name="Li Y."/>
            <person name="Li Y."/>
            <person name="Wang S."/>
            <person name="Li R."/>
            <person name="Zhang H."/>
            <person name="Shen G."/>
            <person name="Guo B."/>
            <person name="Wei J."/>
            <person name="Xu J."/>
            <person name="St-Pierre B."/>
            <person name="Chen S."/>
            <person name="Sun C."/>
        </authorList>
    </citation>
    <scope>NUCLEOTIDE SEQUENCE [LARGE SCALE GENOMIC DNA]</scope>
</reference>
<keyword evidence="2" id="KW-1185">Reference proteome</keyword>
<name>A0ACC0C5B6_CATRO</name>
<gene>
    <name evidence="1" type="ORF">M9H77_01346</name>
</gene>
<comment type="caution">
    <text evidence="1">The sequence shown here is derived from an EMBL/GenBank/DDBJ whole genome shotgun (WGS) entry which is preliminary data.</text>
</comment>
<proteinExistence type="predicted"/>
<dbReference type="Proteomes" id="UP001060085">
    <property type="component" value="Linkage Group LG01"/>
</dbReference>